<evidence type="ECO:0000256" key="5">
    <source>
        <dbReference type="ARBA" id="ARBA00022692"/>
    </source>
</evidence>
<dbReference type="GO" id="GO:0005635">
    <property type="term" value="C:nuclear envelope"/>
    <property type="evidence" value="ECO:0007669"/>
    <property type="project" value="UniProtKB-SubCell"/>
</dbReference>
<name>A0ABD0XSU8_9HEMI</name>
<dbReference type="Proteomes" id="UP001558652">
    <property type="component" value="Unassembled WGS sequence"/>
</dbReference>
<evidence type="ECO:0000256" key="4">
    <source>
        <dbReference type="ARBA" id="ARBA00006627"/>
    </source>
</evidence>
<evidence type="ECO:0000256" key="2">
    <source>
        <dbReference type="ARBA" id="ARBA00004259"/>
    </source>
</evidence>
<evidence type="ECO:0000256" key="9">
    <source>
        <dbReference type="ARBA" id="ARBA00023242"/>
    </source>
</evidence>
<comment type="caution">
    <text evidence="11">The sequence shown here is derived from an EMBL/GenBank/DDBJ whole genome shotgun (WGS) entry which is preliminary data.</text>
</comment>
<reference evidence="11 12" key="1">
    <citation type="submission" date="2024-07" db="EMBL/GenBank/DDBJ databases">
        <title>Chromosome-level genome assembly of the water stick insect Ranatra chinensis (Heteroptera: Nepidae).</title>
        <authorList>
            <person name="Liu X."/>
        </authorList>
    </citation>
    <scope>NUCLEOTIDE SEQUENCE [LARGE SCALE GENOMIC DNA]</scope>
    <source>
        <strain evidence="11">Cailab_2021Rc</strain>
        <tissue evidence="11">Muscle</tissue>
    </source>
</reference>
<dbReference type="InterPro" id="IPR012430">
    <property type="entry name" value="TMEM43_fam"/>
</dbReference>
<dbReference type="AlphaFoldDB" id="A0ABD0XSU8"/>
<proteinExistence type="inferred from homology"/>
<evidence type="ECO:0000256" key="1">
    <source>
        <dbReference type="ARBA" id="ARBA00004127"/>
    </source>
</evidence>
<keyword evidence="9" id="KW-0539">Nucleus</keyword>
<feature type="transmembrane region" description="Helical" evidence="10">
    <location>
        <begin position="278"/>
        <end position="297"/>
    </location>
</feature>
<feature type="non-terminal residue" evidence="11">
    <location>
        <position position="1"/>
    </location>
</feature>
<keyword evidence="7 10" id="KW-1133">Transmembrane helix</keyword>
<feature type="transmembrane region" description="Helical" evidence="10">
    <location>
        <begin position="303"/>
        <end position="322"/>
    </location>
</feature>
<evidence type="ECO:0000256" key="6">
    <source>
        <dbReference type="ARBA" id="ARBA00022824"/>
    </source>
</evidence>
<keyword evidence="12" id="KW-1185">Reference proteome</keyword>
<dbReference type="Pfam" id="PF07787">
    <property type="entry name" value="TMEM43"/>
    <property type="match status" value="1"/>
</dbReference>
<evidence type="ECO:0000313" key="12">
    <source>
        <dbReference type="Proteomes" id="UP001558652"/>
    </source>
</evidence>
<comment type="subcellular location">
    <subcellularLocation>
        <location evidence="1">Endomembrane system</location>
        <topology evidence="1">Multi-pass membrane protein</topology>
    </subcellularLocation>
    <subcellularLocation>
        <location evidence="3">Endoplasmic reticulum membrane</location>
    </subcellularLocation>
    <subcellularLocation>
        <location evidence="2">Nucleus envelope</location>
    </subcellularLocation>
</comment>
<evidence type="ECO:0000256" key="8">
    <source>
        <dbReference type="ARBA" id="ARBA00023136"/>
    </source>
</evidence>
<accession>A0ABD0XSU8</accession>
<dbReference type="PANTHER" id="PTHR13416">
    <property type="match status" value="1"/>
</dbReference>
<keyword evidence="8 10" id="KW-0472">Membrane</keyword>
<protein>
    <recommendedName>
        <fullName evidence="13">Transmembrane protein 43</fullName>
    </recommendedName>
</protein>
<evidence type="ECO:0000256" key="10">
    <source>
        <dbReference type="SAM" id="Phobius"/>
    </source>
</evidence>
<dbReference type="PANTHER" id="PTHR13416:SF2">
    <property type="entry name" value="TRANSMEMBRANE PROTEIN 43"/>
    <property type="match status" value="1"/>
</dbReference>
<organism evidence="11 12">
    <name type="scientific">Ranatra chinensis</name>
    <dbReference type="NCBI Taxonomy" id="642074"/>
    <lineage>
        <taxon>Eukaryota</taxon>
        <taxon>Metazoa</taxon>
        <taxon>Ecdysozoa</taxon>
        <taxon>Arthropoda</taxon>
        <taxon>Hexapoda</taxon>
        <taxon>Insecta</taxon>
        <taxon>Pterygota</taxon>
        <taxon>Neoptera</taxon>
        <taxon>Paraneoptera</taxon>
        <taxon>Hemiptera</taxon>
        <taxon>Heteroptera</taxon>
        <taxon>Panheteroptera</taxon>
        <taxon>Nepomorpha</taxon>
        <taxon>Nepidae</taxon>
        <taxon>Ranatrinae</taxon>
        <taxon>Ranatra</taxon>
    </lineage>
</organism>
<evidence type="ECO:0000256" key="7">
    <source>
        <dbReference type="ARBA" id="ARBA00022989"/>
    </source>
</evidence>
<evidence type="ECO:0000313" key="11">
    <source>
        <dbReference type="EMBL" id="KAL1110213.1"/>
    </source>
</evidence>
<keyword evidence="6" id="KW-0256">Endoplasmic reticulum</keyword>
<evidence type="ECO:0008006" key="13">
    <source>
        <dbReference type="Google" id="ProtNLM"/>
    </source>
</evidence>
<dbReference type="GO" id="GO:0005789">
    <property type="term" value="C:endoplasmic reticulum membrane"/>
    <property type="evidence" value="ECO:0007669"/>
    <property type="project" value="UniProtKB-SubCell"/>
</dbReference>
<keyword evidence="5 10" id="KW-0812">Transmembrane</keyword>
<sequence length="335" mass="38537">AVETSKSLNSALEDIQSISNINLVNAHNEGKLVHVSGPIHVEEPLTEPEYGVSVPAVILKRRVQMYQWVEIEENNRETGDQSDLDRKYTYLNEWRDKLVDSNKFRYPTGHHNPKSFPINSGIYISDVVRIGAFVLSDNLKRKFNDFTLVTSDERPERRDIKMHAGLYYHALDVWNPEVGDTRVQFSYAGSSGDVVSIIGRQIGSRLGESGLVMLEPTRVPAEQMITNKHNKNVWMIRLFRTLGWLCVYVSTTFFGHLIHHFEIKKNWFFEFFIMGGKVSPYFSISASVSVVIVSSMWLFYKPWIGVGMASMAFFPLFINAYFKDKRCYSGQYHQL</sequence>
<evidence type="ECO:0000256" key="3">
    <source>
        <dbReference type="ARBA" id="ARBA00004586"/>
    </source>
</evidence>
<gene>
    <name evidence="11" type="ORF">AAG570_008290</name>
</gene>
<feature type="transmembrane region" description="Helical" evidence="10">
    <location>
        <begin position="234"/>
        <end position="258"/>
    </location>
</feature>
<comment type="similarity">
    <text evidence="4">Belongs to the TMEM43 family.</text>
</comment>
<dbReference type="EMBL" id="JBFDAA010000023">
    <property type="protein sequence ID" value="KAL1110213.1"/>
    <property type="molecule type" value="Genomic_DNA"/>
</dbReference>